<evidence type="ECO:0000259" key="11">
    <source>
        <dbReference type="PROSITE" id="PS51755"/>
    </source>
</evidence>
<dbReference type="InterPro" id="IPR011006">
    <property type="entry name" value="CheY-like_superfamily"/>
</dbReference>
<dbReference type="Pfam" id="PF00486">
    <property type="entry name" value="Trans_reg_C"/>
    <property type="match status" value="1"/>
</dbReference>
<dbReference type="SUPFAM" id="SSF46894">
    <property type="entry name" value="C-terminal effector domain of the bipartite response regulators"/>
    <property type="match status" value="1"/>
</dbReference>
<evidence type="ECO:0000256" key="1">
    <source>
        <dbReference type="ARBA" id="ARBA00018672"/>
    </source>
</evidence>
<keyword evidence="4" id="KW-0805">Transcription regulation</keyword>
<evidence type="ECO:0000256" key="7">
    <source>
        <dbReference type="ARBA" id="ARBA00024867"/>
    </source>
</evidence>
<reference evidence="12" key="1">
    <citation type="submission" date="2022-03" db="EMBL/GenBank/DDBJ databases">
        <title>Complete genome sequence of Caldinitratiruptor microaerophilus.</title>
        <authorList>
            <person name="Mukaiyama R."/>
            <person name="Nishiyama T."/>
            <person name="Ueda K."/>
        </authorList>
    </citation>
    <scope>NUCLEOTIDE SEQUENCE</scope>
    <source>
        <strain evidence="12">JCM 16183</strain>
    </source>
</reference>
<keyword evidence="6" id="KW-0804">Transcription</keyword>
<feature type="domain" description="Response regulatory" evidence="10">
    <location>
        <begin position="4"/>
        <end position="117"/>
    </location>
</feature>
<dbReference type="Gene3D" id="6.10.250.690">
    <property type="match status" value="1"/>
</dbReference>
<dbReference type="GO" id="GO:0005829">
    <property type="term" value="C:cytosol"/>
    <property type="evidence" value="ECO:0007669"/>
    <property type="project" value="TreeGrafter"/>
</dbReference>
<accession>A0AA35G6X4</accession>
<dbReference type="SMART" id="SM00448">
    <property type="entry name" value="REC"/>
    <property type="match status" value="1"/>
</dbReference>
<dbReference type="Proteomes" id="UP001163687">
    <property type="component" value="Chromosome"/>
</dbReference>
<dbReference type="InterPro" id="IPR016032">
    <property type="entry name" value="Sig_transdc_resp-reg_C-effctor"/>
</dbReference>
<keyword evidence="13" id="KW-1185">Reference proteome</keyword>
<dbReference type="GO" id="GO:0006355">
    <property type="term" value="P:regulation of DNA-templated transcription"/>
    <property type="evidence" value="ECO:0007669"/>
    <property type="project" value="InterPro"/>
</dbReference>
<dbReference type="EMBL" id="AP025628">
    <property type="protein sequence ID" value="BDG61996.1"/>
    <property type="molecule type" value="Genomic_DNA"/>
</dbReference>
<feature type="DNA-binding region" description="OmpR/PhoB-type" evidence="9">
    <location>
        <begin position="130"/>
        <end position="229"/>
    </location>
</feature>
<dbReference type="InterPro" id="IPR001789">
    <property type="entry name" value="Sig_transdc_resp-reg_receiver"/>
</dbReference>
<dbReference type="RefSeq" id="WP_264842609.1">
    <property type="nucleotide sequence ID" value="NZ_AP025628.1"/>
</dbReference>
<dbReference type="PROSITE" id="PS50110">
    <property type="entry name" value="RESPONSE_REGULATORY"/>
    <property type="match status" value="1"/>
</dbReference>
<dbReference type="AlphaFoldDB" id="A0AA35G6X4"/>
<gene>
    <name evidence="12" type="primary">rrp1</name>
    <name evidence="12" type="ORF">caldi_30860</name>
</gene>
<evidence type="ECO:0000313" key="13">
    <source>
        <dbReference type="Proteomes" id="UP001163687"/>
    </source>
</evidence>
<dbReference type="Gene3D" id="3.40.50.2300">
    <property type="match status" value="1"/>
</dbReference>
<sequence length="230" mass="25527">MARRILVVDDDPTIREVVADVLRMEGYEVHVLGSGEEVLPKVQALDPALIVLDVMLPGLDGFEITRRLRRSSSVPIILLTVRDGELDKVQGFRLGVDDYVTKPFSPLELLMRVKAVLRRTGGWAGEPEGEAVLRCGDLVIDRAGRRVFRRGQPVALTAGEFNVLWALACHAGRVLTREQLMELAWGPEAVGGPESVTVLVSRIRDKLEDDPAAPRWIETVRGVGYRFKPE</sequence>
<dbReference type="FunFam" id="1.10.10.10:FF:000018">
    <property type="entry name" value="DNA-binding response regulator ResD"/>
    <property type="match status" value="1"/>
</dbReference>
<evidence type="ECO:0000256" key="9">
    <source>
        <dbReference type="PROSITE-ProRule" id="PRU01091"/>
    </source>
</evidence>
<keyword evidence="2 8" id="KW-0597">Phosphoprotein</keyword>
<dbReference type="SUPFAM" id="SSF52172">
    <property type="entry name" value="CheY-like"/>
    <property type="match status" value="1"/>
</dbReference>
<dbReference type="GO" id="GO:0000156">
    <property type="term" value="F:phosphorelay response regulator activity"/>
    <property type="evidence" value="ECO:0007669"/>
    <property type="project" value="TreeGrafter"/>
</dbReference>
<evidence type="ECO:0000259" key="10">
    <source>
        <dbReference type="PROSITE" id="PS50110"/>
    </source>
</evidence>
<evidence type="ECO:0000256" key="4">
    <source>
        <dbReference type="ARBA" id="ARBA00023015"/>
    </source>
</evidence>
<dbReference type="PANTHER" id="PTHR48111:SF1">
    <property type="entry name" value="TWO-COMPONENT RESPONSE REGULATOR ORR33"/>
    <property type="match status" value="1"/>
</dbReference>
<dbReference type="SMART" id="SM00862">
    <property type="entry name" value="Trans_reg_C"/>
    <property type="match status" value="1"/>
</dbReference>
<proteinExistence type="predicted"/>
<dbReference type="GO" id="GO:0032993">
    <property type="term" value="C:protein-DNA complex"/>
    <property type="evidence" value="ECO:0007669"/>
    <property type="project" value="TreeGrafter"/>
</dbReference>
<organism evidence="12 13">
    <name type="scientific">Caldinitratiruptor microaerophilus</name>
    <dbReference type="NCBI Taxonomy" id="671077"/>
    <lineage>
        <taxon>Bacteria</taxon>
        <taxon>Bacillati</taxon>
        <taxon>Bacillota</taxon>
        <taxon>Clostridia</taxon>
        <taxon>Eubacteriales</taxon>
        <taxon>Symbiobacteriaceae</taxon>
        <taxon>Caldinitratiruptor</taxon>
    </lineage>
</organism>
<keyword evidence="3" id="KW-0902">Two-component regulatory system</keyword>
<dbReference type="KEGG" id="cmic:caldi_30860"/>
<dbReference type="Pfam" id="PF00072">
    <property type="entry name" value="Response_reg"/>
    <property type="match status" value="1"/>
</dbReference>
<dbReference type="PANTHER" id="PTHR48111">
    <property type="entry name" value="REGULATOR OF RPOS"/>
    <property type="match status" value="1"/>
</dbReference>
<dbReference type="InterPro" id="IPR039420">
    <property type="entry name" value="WalR-like"/>
</dbReference>
<keyword evidence="5 9" id="KW-0238">DNA-binding</keyword>
<evidence type="ECO:0000256" key="2">
    <source>
        <dbReference type="ARBA" id="ARBA00022553"/>
    </source>
</evidence>
<dbReference type="GO" id="GO:0000976">
    <property type="term" value="F:transcription cis-regulatory region binding"/>
    <property type="evidence" value="ECO:0007669"/>
    <property type="project" value="TreeGrafter"/>
</dbReference>
<evidence type="ECO:0000256" key="3">
    <source>
        <dbReference type="ARBA" id="ARBA00023012"/>
    </source>
</evidence>
<dbReference type="FunFam" id="3.40.50.2300:FF:000001">
    <property type="entry name" value="DNA-binding response regulator PhoB"/>
    <property type="match status" value="1"/>
</dbReference>
<comment type="function">
    <text evidence="7">May play the central regulatory role in sporulation. It may be an element of the effector pathway responsible for the activation of sporulation genes in response to nutritional stress. Spo0A may act in concert with spo0H (a sigma factor) to control the expression of some genes that are critical to the sporulation process.</text>
</comment>
<evidence type="ECO:0000256" key="5">
    <source>
        <dbReference type="ARBA" id="ARBA00023125"/>
    </source>
</evidence>
<evidence type="ECO:0000313" key="12">
    <source>
        <dbReference type="EMBL" id="BDG61996.1"/>
    </source>
</evidence>
<feature type="domain" description="OmpR/PhoB-type" evidence="11">
    <location>
        <begin position="130"/>
        <end position="229"/>
    </location>
</feature>
<evidence type="ECO:0000256" key="8">
    <source>
        <dbReference type="PROSITE-ProRule" id="PRU00169"/>
    </source>
</evidence>
<name>A0AA35G6X4_9FIRM</name>
<dbReference type="CDD" id="cd17574">
    <property type="entry name" value="REC_OmpR"/>
    <property type="match status" value="1"/>
</dbReference>
<dbReference type="CDD" id="cd00383">
    <property type="entry name" value="trans_reg_C"/>
    <property type="match status" value="1"/>
</dbReference>
<evidence type="ECO:0000256" key="6">
    <source>
        <dbReference type="ARBA" id="ARBA00023163"/>
    </source>
</evidence>
<dbReference type="PROSITE" id="PS51755">
    <property type="entry name" value="OMPR_PHOB"/>
    <property type="match status" value="1"/>
</dbReference>
<dbReference type="InterPro" id="IPR001867">
    <property type="entry name" value="OmpR/PhoB-type_DNA-bd"/>
</dbReference>
<dbReference type="InterPro" id="IPR036388">
    <property type="entry name" value="WH-like_DNA-bd_sf"/>
</dbReference>
<protein>
    <recommendedName>
        <fullName evidence="1">Stage 0 sporulation protein A homolog</fullName>
    </recommendedName>
</protein>
<dbReference type="Gene3D" id="1.10.10.10">
    <property type="entry name" value="Winged helix-like DNA-binding domain superfamily/Winged helix DNA-binding domain"/>
    <property type="match status" value="1"/>
</dbReference>
<feature type="modified residue" description="4-aspartylphosphate" evidence="8">
    <location>
        <position position="53"/>
    </location>
</feature>